<dbReference type="SUPFAM" id="SSF47336">
    <property type="entry name" value="ACP-like"/>
    <property type="match status" value="1"/>
</dbReference>
<dbReference type="InterPro" id="IPR001242">
    <property type="entry name" value="Condensation_dom"/>
</dbReference>
<evidence type="ECO:0000256" key="5">
    <source>
        <dbReference type="SAM" id="MobiDB-lite"/>
    </source>
</evidence>
<dbReference type="InterPro" id="IPR045851">
    <property type="entry name" value="AMP-bd_C_sf"/>
</dbReference>
<dbReference type="PROSITE" id="PS50075">
    <property type="entry name" value="CARRIER"/>
    <property type="match status" value="1"/>
</dbReference>
<dbReference type="EMBL" id="JAQQWM010000005">
    <property type="protein sequence ID" value="KAK8064078.1"/>
    <property type="molecule type" value="Genomic_DNA"/>
</dbReference>
<keyword evidence="8" id="KW-1185">Reference proteome</keyword>
<dbReference type="Proteomes" id="UP001446871">
    <property type="component" value="Unassembled WGS sequence"/>
</dbReference>
<dbReference type="PANTHER" id="PTHR43201">
    <property type="entry name" value="ACYL-COA SYNTHETASE"/>
    <property type="match status" value="1"/>
</dbReference>
<feature type="domain" description="Carrier" evidence="6">
    <location>
        <begin position="574"/>
        <end position="650"/>
    </location>
</feature>
<keyword evidence="3" id="KW-0597">Phosphoprotein</keyword>
<gene>
    <name evidence="7" type="ORF">PG996_008730</name>
</gene>
<dbReference type="Pfam" id="PF00668">
    <property type="entry name" value="Condensation"/>
    <property type="match status" value="1"/>
</dbReference>
<dbReference type="Gene3D" id="3.30.559.30">
    <property type="entry name" value="Nonribosomal peptide synthetase, condensation domain"/>
    <property type="match status" value="1"/>
</dbReference>
<dbReference type="Gene3D" id="3.30.300.30">
    <property type="match status" value="1"/>
</dbReference>
<dbReference type="CDD" id="cd04433">
    <property type="entry name" value="AFD_class_I"/>
    <property type="match status" value="1"/>
</dbReference>
<dbReference type="InterPro" id="IPR023213">
    <property type="entry name" value="CAT-like_dom_sf"/>
</dbReference>
<dbReference type="PANTHER" id="PTHR43201:SF5">
    <property type="entry name" value="MEDIUM-CHAIN ACYL-COA LIGASE ACSF2, MITOCHONDRIAL"/>
    <property type="match status" value="1"/>
</dbReference>
<dbReference type="InterPro" id="IPR020845">
    <property type="entry name" value="AMP-binding_CS"/>
</dbReference>
<dbReference type="Pfam" id="PF00501">
    <property type="entry name" value="AMP-binding"/>
    <property type="match status" value="1"/>
</dbReference>
<dbReference type="InterPro" id="IPR009081">
    <property type="entry name" value="PP-bd_ACP"/>
</dbReference>
<evidence type="ECO:0000256" key="2">
    <source>
        <dbReference type="ARBA" id="ARBA00022450"/>
    </source>
</evidence>
<feature type="compositionally biased region" description="Low complexity" evidence="5">
    <location>
        <begin position="1"/>
        <end position="15"/>
    </location>
</feature>
<name>A0ABR1UYT1_9PEZI</name>
<keyword evidence="2" id="KW-0596">Phosphopantetheine</keyword>
<evidence type="ECO:0000256" key="1">
    <source>
        <dbReference type="ARBA" id="ARBA00006432"/>
    </source>
</evidence>
<dbReference type="SUPFAM" id="SSF56801">
    <property type="entry name" value="Acetyl-CoA synthetase-like"/>
    <property type="match status" value="1"/>
</dbReference>
<evidence type="ECO:0000256" key="4">
    <source>
        <dbReference type="ARBA" id="ARBA00022598"/>
    </source>
</evidence>
<comment type="caution">
    <text evidence="7">The sequence shown here is derived from an EMBL/GenBank/DDBJ whole genome shotgun (WGS) entry which is preliminary data.</text>
</comment>
<dbReference type="InterPro" id="IPR000873">
    <property type="entry name" value="AMP-dep_synth/lig_dom"/>
</dbReference>
<comment type="similarity">
    <text evidence="1">Belongs to the ATP-dependent AMP-binding enzyme family.</text>
</comment>
<dbReference type="Gene3D" id="3.30.559.10">
    <property type="entry name" value="Chloramphenicol acetyltransferase-like domain"/>
    <property type="match status" value="1"/>
</dbReference>
<dbReference type="Pfam" id="PF00550">
    <property type="entry name" value="PP-binding"/>
    <property type="match status" value="1"/>
</dbReference>
<accession>A0ABR1UYT1</accession>
<dbReference type="SUPFAM" id="SSF52777">
    <property type="entry name" value="CoA-dependent acyltransferases"/>
    <property type="match status" value="2"/>
</dbReference>
<keyword evidence="4" id="KW-0436">Ligase</keyword>
<protein>
    <submittedName>
        <fullName evidence="7">Acetyl-CoA synthetase-like protein</fullName>
    </submittedName>
</protein>
<feature type="region of interest" description="Disordered" evidence="5">
    <location>
        <begin position="1"/>
        <end position="21"/>
    </location>
</feature>
<evidence type="ECO:0000259" key="6">
    <source>
        <dbReference type="PROSITE" id="PS50075"/>
    </source>
</evidence>
<proteinExistence type="inferred from homology"/>
<evidence type="ECO:0000256" key="3">
    <source>
        <dbReference type="ARBA" id="ARBA00022553"/>
    </source>
</evidence>
<dbReference type="InterPro" id="IPR042099">
    <property type="entry name" value="ANL_N_sf"/>
</dbReference>
<organism evidence="7 8">
    <name type="scientific">Apiospora saccharicola</name>
    <dbReference type="NCBI Taxonomy" id="335842"/>
    <lineage>
        <taxon>Eukaryota</taxon>
        <taxon>Fungi</taxon>
        <taxon>Dikarya</taxon>
        <taxon>Ascomycota</taxon>
        <taxon>Pezizomycotina</taxon>
        <taxon>Sordariomycetes</taxon>
        <taxon>Xylariomycetidae</taxon>
        <taxon>Amphisphaeriales</taxon>
        <taxon>Apiosporaceae</taxon>
        <taxon>Apiospora</taxon>
    </lineage>
</organism>
<dbReference type="Gene3D" id="3.40.50.12780">
    <property type="entry name" value="N-terminal domain of ligase-like"/>
    <property type="match status" value="1"/>
</dbReference>
<evidence type="ECO:0000313" key="7">
    <source>
        <dbReference type="EMBL" id="KAK8064078.1"/>
    </source>
</evidence>
<reference evidence="7 8" key="1">
    <citation type="submission" date="2023-01" db="EMBL/GenBank/DDBJ databases">
        <title>Analysis of 21 Apiospora genomes using comparative genomics revels a genus with tremendous synthesis potential of carbohydrate active enzymes and secondary metabolites.</title>
        <authorList>
            <person name="Sorensen T."/>
        </authorList>
    </citation>
    <scope>NUCLEOTIDE SEQUENCE [LARGE SCALE GENOMIC DNA]</scope>
    <source>
        <strain evidence="7 8">CBS 83171</strain>
    </source>
</reference>
<dbReference type="PROSITE" id="PS00455">
    <property type="entry name" value="AMP_BINDING"/>
    <property type="match status" value="1"/>
</dbReference>
<dbReference type="InterPro" id="IPR036736">
    <property type="entry name" value="ACP-like_sf"/>
</dbReference>
<evidence type="ECO:0000313" key="8">
    <source>
        <dbReference type="Proteomes" id="UP001446871"/>
    </source>
</evidence>
<sequence>MGLTSSAKSEGSSGSCPVEPPIRSRLETSAQRFGERLAVASLDQPRGLYGFTNMDTANNHSSAYLRWSYHTLGAAVDRLAQSLSQREVGKGGVVVTYLYNKVEFILSLWVAHKLGCTFVPLHPDSLLNQEEAVHVLRLVSPTVVVVDGVAVAERFDAISHKLSVVPTTKVVAGTSSEGALNWDPLQNLLVGNRATAVAPRHILFTSGTTSRPKGAPHTSKTLNAFCQNLSLGGRSETNIFCAVLPNNHAAGYFFTLHFMMIGGALVYPSAKFQPDRILEAMEVERVTHTMLVPTTLHRFAEALRDRDGSPRLCLQDVCLAGAYITPEDLRYVVRGLGSTQVSTGLGMTEGSPIWSAPGAPERFIHDDGMVASGRPSPGASVKICAPNSADPLPLGQVGELHQSGPGLVQGYLVSGDDDKAGDTDNPFYEVTSTGRRWFVTGDQAVMLEDGRVAITGRYKDMINRGGAKISPAAIEAVVQRVCAESVQVVGVTDELAGQVPIVVCENSTQSSAEEVRTAIVREMGTKCAPVEILRLRDLGLDDYPRTSSGKIRKGVLSTLCLDYVRDQERRSDQARLSGLEMGLLQAYKKATGIEAVDIDRAVPVTFFADSIALMRVRDQVRKSTGLNLSIRDMADYPTVESQVRLLEERIPGTHNDRNKKTTAPFSPASLTLICHSVEKGQKLASAAADVVSQQGFQWPDDVTAVIPLHDYMQVLAFKAALCEALANNPVLTSLFAETEEKDGFYITLAPTDLLWDKCISIGSPLKEAIDLEQFAVDYPHRHQSRISGPLFHAVLMRIEATDSAAMVLYVHHVVQDASSLRLFLSDLEHALDHPNQQLTAHGDFRTWAESYQALRHSPLASLSVEHHVRRLESLHEHRAAIYPAARVPRRAIEESPDGLDYQFDCPGLPELKRRLPSGIDASTVFKAAMVVVNVARTGHTHALFHNFEAGRGAFPFMPESLAATKASPSALDAADTNGPVMEGVCNFHAVPRHETGLALLARVQADQRQLTGHCHAPLRRILKDLKTQGRGADEVLLDVHRAQFLTWVPGLLGEYARLRVARIAIRCAQGLVIVAGTGGPRATTFGCSLRWDVANYSREEAARFIKDVEVVMGRLTSAAYWEDEVSSLVELVRLGEIVRPLSK</sequence>
<dbReference type="Gene3D" id="1.10.1200.10">
    <property type="entry name" value="ACP-like"/>
    <property type="match status" value="1"/>
</dbReference>